<dbReference type="RefSeq" id="WP_408622484.1">
    <property type="nucleotide sequence ID" value="NZ_JBEQCT010000001.1"/>
</dbReference>
<proteinExistence type="predicted"/>
<comment type="caution">
    <text evidence="1">The sequence shown here is derived from an EMBL/GenBank/DDBJ whole genome shotgun (WGS) entry which is preliminary data.</text>
</comment>
<dbReference type="EMBL" id="JBEQCT010000001">
    <property type="protein sequence ID" value="MFM2484342.1"/>
    <property type="molecule type" value="Genomic_DNA"/>
</dbReference>
<evidence type="ECO:0000313" key="2">
    <source>
        <dbReference type="Proteomes" id="UP001629953"/>
    </source>
</evidence>
<sequence>MIEFYLDMLKANKISFPDKYIFFHINEKNRAAREMDHSKNSGTNSDQISRKIGRYRKLSIQQYDYFLKLSEAFSDLAVFIESNDISESVDKVLSLSQPYDYKDSDIFQFILGWRNDS</sequence>
<keyword evidence="2" id="KW-1185">Reference proteome</keyword>
<gene>
    <name evidence="1" type="ORF">ABUE30_04540</name>
</gene>
<accession>A0ABW9G4C4</accession>
<organism evidence="1 2">
    <name type="scientific">Celerinatantimonas yamalensis</name>
    <dbReference type="NCBI Taxonomy" id="559956"/>
    <lineage>
        <taxon>Bacteria</taxon>
        <taxon>Pseudomonadati</taxon>
        <taxon>Pseudomonadota</taxon>
        <taxon>Gammaproteobacteria</taxon>
        <taxon>Celerinatantimonadaceae</taxon>
        <taxon>Celerinatantimonas</taxon>
    </lineage>
</organism>
<dbReference type="Proteomes" id="UP001629953">
    <property type="component" value="Unassembled WGS sequence"/>
</dbReference>
<evidence type="ECO:0000313" key="1">
    <source>
        <dbReference type="EMBL" id="MFM2484342.1"/>
    </source>
</evidence>
<name>A0ABW9G4C4_9GAMM</name>
<protein>
    <submittedName>
        <fullName evidence="1">Uncharacterized protein</fullName>
    </submittedName>
</protein>
<reference evidence="1 2" key="1">
    <citation type="journal article" date="2013" name="Int. J. Syst. Evol. Microbiol.">
        <title>Celerinatantimonas yamalensis sp. nov., a cold-adapted diazotrophic bacterium from a cold permafrost brine.</title>
        <authorList>
            <person name="Shcherbakova V."/>
            <person name="Chuvilskaya N."/>
            <person name="Rivkina E."/>
            <person name="Demidov N."/>
            <person name="Uchaeva V."/>
            <person name="Suetin S."/>
            <person name="Suzina N."/>
            <person name="Gilichinsky D."/>
        </authorList>
    </citation>
    <scope>NUCLEOTIDE SEQUENCE [LARGE SCALE GENOMIC DNA]</scope>
    <source>
        <strain evidence="1 2">C7</strain>
    </source>
</reference>